<dbReference type="PANTHER" id="PTHR10579">
    <property type="entry name" value="CALCIUM-ACTIVATED CHLORIDE CHANNEL REGULATOR"/>
    <property type="match status" value="1"/>
</dbReference>
<sequence length="1791" mass="199226">MAAGTMAMGGIRCPVCFAAMAAGQAIFTAECSHTFHLRCVPGGAAACPVCATPWRDAPSPLTTSSIPAAYDDDDPVEPVATAARNSSGGGGGVLVLKTHCEYPALSRGAARDGFAVLVHAKAPAAAAEAAGRAPLDLVTVLDVSTSMTGDKLALDGKATAKRAVDALVANGNTNIRDGLDVDAKVLDGRRHTDAVASVILLSDGQDNQTMGYRGRFHMTDFKAAATSYDVLVPPSFTRAGGGERCAPVHAFGFGTDHDAAAMHSISEITGGTFSFIENLAVIQDTFARCIGGLLSVAAQNARISVECLDPGVRVRAVKSGRYESRIDAEGRAATVDVGELYADEERRFLLLLDVPRADGDAAVATRLASVRCTYRDTATEQSVDVAGEEDAVVLRPAVATGVAPSMEVELERERVRLEAADDIALARAAAERGAYGEAARILDARREALSRSAPAASGDAMCAALVAELRELSERVADEREYAQTGRACVLAGMSSHGQQRASSVQLGELRVRVFVRVRDTGDAEDGEALGDFASTHRRRSQAQISKIALRSDVWNHFTRFTDGDGRAKARCKHCPQVLGAETKSGTSTLWAHWNRHEQREEIPGEESPQQTPPPLPPAGPEEAARGDLARMIALHGYNPSVVKDDYFRSFLCRLNPEYEVPSRLAIEEMCDAIFDETMKGLFSKLHDVPGKVSIAVGTVRTIRGNMLYTACHFIDDQWNLHKIIMDVYADVPFLNYHGPLLGVDEVCLDRDLSRDISIDKVMVRFKAREVLHNLFMMIWETKGNDINLEYELRNEIEDNPFKINPNRRQLFYTTYMDNVIHSIARLLVMDPEFKDDYIISDLENLHLTRQERHQLLSQLGLDYDLWAYDEKWYSEYCSMEVLRKKGSAITNTVFAELLCMLWGEIYRSIQRISAPDCPTSSNLCLIELFKLREVFKHQLAQASGENAIAYNEFNGCFGAEDHKDVADVLTEAMVAIDKAIQDSYPVWSIPLVLDPRYKLARTKFIFQTAFSTEAAADYISEVTRNITELYSDYVEDDDSTMNAVAVGSTDPLQEAWDEHRRAEAQTDLDRYLKDELVHDPAQGFDILSWWKVHGSVLYPRVAQMARDALAMPTCIRVVDDDDDAMCAALVAELRELSERVADEREYAQTGRACVLAGMSSHGQQRASSVQLAKGSSVYGCSSAFATPEMQRMEKLSVILPPSSFTQTLSKMPYSTHRRRSQAQISKIAPRHQESRHEHPGAHWKRHEQRKETPGAAESAQHPAPPPPPSSGPEAAASGDLARMIALHGYDPSLVEDDYFRSFLRRLNPNFEVPSRLAIEEMCDAIFDETRKDIFSRLYDFPSKVSIAVGTVRTIQGNVLYMACHFIDDEWNLHKVIMDAYVIVPFLDYHGPLLGVDEVCLDPDIREFAIKKVMVRFSNDEVLNNLFMMVWETKDNDINLEHELRNEIEKNQNYTNPNRRELICTTYMDSVIHSIARLLIVHQGFKDDIISNLLHLDLTRQERHQLLSQLGLDYHLWAYDEKWYSEYCSLEVLRNKCLKNYRICFGEKYTVPFKGFLPPIVTLHQICLIELFKLREVFKDQKARASGENAISYNESNGFPGAKDGNYVADVLGEAMVAIEKAIQDSYPVWSIPLVLDPRYKLARTKFIFQTAFGTEAAADYISKVTQNITKLYSDYVEDHGSAMNVVAVSSTDPLQQAWDEHCRGEAQTDLDRYLKDELVHDPTSGFDILNWWKVHGSVLYPTVALMAGDALAMPTCTPNSVSLMFLQFTVQVQQSSENSLLFSTESPKTE</sequence>
<evidence type="ECO:0000313" key="14">
    <source>
        <dbReference type="Proteomes" id="UP000008022"/>
    </source>
</evidence>
<keyword evidence="10" id="KW-0732">Signal</keyword>
<dbReference type="InterPro" id="IPR032838">
    <property type="entry name" value="Vwaint_dom"/>
</dbReference>
<dbReference type="InterPro" id="IPR013083">
    <property type="entry name" value="Znf_RING/FYVE/PHD"/>
</dbReference>
<dbReference type="PANTHER" id="PTHR10579:SF135">
    <property type="entry name" value="OS12G0203500 PROTEIN"/>
    <property type="match status" value="1"/>
</dbReference>
<evidence type="ECO:0000256" key="1">
    <source>
        <dbReference type="ARBA" id="ARBA00004123"/>
    </source>
</evidence>
<evidence type="ECO:0000256" key="4">
    <source>
        <dbReference type="ARBA" id="ARBA00022771"/>
    </source>
</evidence>
<dbReference type="InterPro" id="IPR036236">
    <property type="entry name" value="Znf_C2H2_sf"/>
</dbReference>
<reference evidence="14" key="1">
    <citation type="submission" date="2013-06" db="EMBL/GenBank/DDBJ databases">
        <authorList>
            <person name="Zhao Q."/>
        </authorList>
    </citation>
    <scope>NUCLEOTIDE SEQUENCE</scope>
    <source>
        <strain evidence="14">cv. W1943</strain>
    </source>
</reference>
<dbReference type="InterPro" id="IPR036465">
    <property type="entry name" value="vWFA_dom_sf"/>
</dbReference>
<dbReference type="Pfam" id="PF02892">
    <property type="entry name" value="zf-BED"/>
    <property type="match status" value="1"/>
</dbReference>
<dbReference type="EnsemblPlants" id="ORUFI12G06630.1">
    <property type="protein sequence ID" value="ORUFI12G06630.1"/>
    <property type="gene ID" value="ORUFI12G06630"/>
</dbReference>
<evidence type="ECO:0000256" key="9">
    <source>
        <dbReference type="SAM" id="MobiDB-lite"/>
    </source>
</evidence>
<dbReference type="GO" id="GO:0005634">
    <property type="term" value="C:nucleus"/>
    <property type="evidence" value="ECO:0007669"/>
    <property type="project" value="UniProtKB-SubCell"/>
</dbReference>
<feature type="compositionally biased region" description="Basic and acidic residues" evidence="9">
    <location>
        <begin position="1231"/>
        <end position="1241"/>
    </location>
</feature>
<protein>
    <recommendedName>
        <fullName evidence="15">RING-type domain-containing protein</fullName>
    </recommendedName>
</protein>
<dbReference type="PROSITE" id="PS50089">
    <property type="entry name" value="ZF_RING_2"/>
    <property type="match status" value="1"/>
</dbReference>
<feature type="chain" id="PRO_5002372301" description="RING-type domain-containing protein" evidence="10">
    <location>
        <begin position="19"/>
        <end position="1791"/>
    </location>
</feature>
<dbReference type="Pfam" id="PF17123">
    <property type="entry name" value="zf-RING_11"/>
    <property type="match status" value="1"/>
</dbReference>
<name>A0A0E0RF02_ORYRU</name>
<dbReference type="PROSITE" id="PS50808">
    <property type="entry name" value="ZF_BED"/>
    <property type="match status" value="1"/>
</dbReference>
<keyword evidence="7" id="KW-0539">Nucleus</keyword>
<evidence type="ECO:0000256" key="6">
    <source>
        <dbReference type="ARBA" id="ARBA00023125"/>
    </source>
</evidence>
<dbReference type="HOGENOM" id="CLU_238345_0_0_1"/>
<dbReference type="InterPro" id="IPR025525">
    <property type="entry name" value="hAT-like_transposase_RNase-H"/>
</dbReference>
<evidence type="ECO:0000259" key="12">
    <source>
        <dbReference type="PROSITE" id="PS50808"/>
    </source>
</evidence>
<evidence type="ECO:0000256" key="3">
    <source>
        <dbReference type="ARBA" id="ARBA00022723"/>
    </source>
</evidence>
<evidence type="ECO:0000259" key="11">
    <source>
        <dbReference type="PROSITE" id="PS50089"/>
    </source>
</evidence>
<dbReference type="Proteomes" id="UP000008022">
    <property type="component" value="Unassembled WGS sequence"/>
</dbReference>
<dbReference type="SUPFAM" id="SSF57667">
    <property type="entry name" value="beta-beta-alpha zinc fingers"/>
    <property type="match status" value="1"/>
</dbReference>
<organism evidence="13 14">
    <name type="scientific">Oryza rufipogon</name>
    <name type="common">Brownbeard rice</name>
    <name type="synonym">Asian wild rice</name>
    <dbReference type="NCBI Taxonomy" id="4529"/>
    <lineage>
        <taxon>Eukaryota</taxon>
        <taxon>Viridiplantae</taxon>
        <taxon>Streptophyta</taxon>
        <taxon>Embryophyta</taxon>
        <taxon>Tracheophyta</taxon>
        <taxon>Spermatophyta</taxon>
        <taxon>Magnoliopsida</taxon>
        <taxon>Liliopsida</taxon>
        <taxon>Poales</taxon>
        <taxon>Poaceae</taxon>
        <taxon>BOP clade</taxon>
        <taxon>Oryzoideae</taxon>
        <taxon>Oryzeae</taxon>
        <taxon>Oryzinae</taxon>
        <taxon>Oryza</taxon>
    </lineage>
</organism>
<keyword evidence="4 8" id="KW-0863">Zinc-finger</keyword>
<dbReference type="Gramene" id="ORUFI12G06630.1">
    <property type="protein sequence ID" value="ORUFI12G06630.1"/>
    <property type="gene ID" value="ORUFI12G06630"/>
</dbReference>
<dbReference type="InterPro" id="IPR003656">
    <property type="entry name" value="Znf_BED"/>
</dbReference>
<evidence type="ECO:0000313" key="13">
    <source>
        <dbReference type="EnsemblPlants" id="ORUFI12G06630.1"/>
    </source>
</evidence>
<dbReference type="eggNOG" id="KOG1121">
    <property type="taxonomic scope" value="Eukaryota"/>
</dbReference>
<dbReference type="SUPFAM" id="SSF53300">
    <property type="entry name" value="vWA-like"/>
    <property type="match status" value="1"/>
</dbReference>
<proteinExistence type="predicted"/>
<dbReference type="GO" id="GO:0003677">
    <property type="term" value="F:DNA binding"/>
    <property type="evidence" value="ECO:0007669"/>
    <property type="project" value="UniProtKB-KW"/>
</dbReference>
<dbReference type="InterPro" id="IPR051266">
    <property type="entry name" value="CLCR"/>
</dbReference>
<evidence type="ECO:0008006" key="15">
    <source>
        <dbReference type="Google" id="ProtNLM"/>
    </source>
</evidence>
<dbReference type="Gene3D" id="3.40.50.410">
    <property type="entry name" value="von Willebrand factor, type A domain"/>
    <property type="match status" value="1"/>
</dbReference>
<feature type="region of interest" description="Disordered" evidence="9">
    <location>
        <begin position="600"/>
        <end position="623"/>
    </location>
</feature>
<feature type="domain" description="BED-type" evidence="12">
    <location>
        <begin position="549"/>
        <end position="593"/>
    </location>
</feature>
<reference evidence="13" key="2">
    <citation type="submission" date="2015-06" db="UniProtKB">
        <authorList>
            <consortium name="EnsemblPlants"/>
        </authorList>
    </citation>
    <scope>IDENTIFICATION</scope>
</reference>
<feature type="signal peptide" evidence="10">
    <location>
        <begin position="1"/>
        <end position="18"/>
    </location>
</feature>
<evidence type="ECO:0000256" key="7">
    <source>
        <dbReference type="ARBA" id="ARBA00023242"/>
    </source>
</evidence>
<feature type="compositionally biased region" description="Pro residues" evidence="9">
    <location>
        <begin position="611"/>
        <end position="620"/>
    </location>
</feature>
<feature type="domain" description="RING-type" evidence="11">
    <location>
        <begin position="13"/>
        <end position="50"/>
    </location>
</feature>
<dbReference type="Pfam" id="PF14624">
    <property type="entry name" value="Vwaint"/>
    <property type="match status" value="2"/>
</dbReference>
<dbReference type="GO" id="GO:0008270">
    <property type="term" value="F:zinc ion binding"/>
    <property type="evidence" value="ECO:0007669"/>
    <property type="project" value="UniProtKB-KW"/>
</dbReference>
<feature type="region of interest" description="Disordered" evidence="9">
    <location>
        <begin position="1207"/>
        <end position="1276"/>
    </location>
</feature>
<dbReference type="SMART" id="SM00614">
    <property type="entry name" value="ZnF_BED"/>
    <property type="match status" value="1"/>
</dbReference>
<dbReference type="InterPro" id="IPR001841">
    <property type="entry name" value="Znf_RING"/>
</dbReference>
<keyword evidence="6" id="KW-0238">DNA-binding</keyword>
<comment type="subunit">
    <text evidence="2">Homodimer.</text>
</comment>
<evidence type="ECO:0000256" key="8">
    <source>
        <dbReference type="PROSITE-ProRule" id="PRU00175"/>
    </source>
</evidence>
<dbReference type="Gene3D" id="3.30.40.10">
    <property type="entry name" value="Zinc/RING finger domain, C3HC4 (zinc finger)"/>
    <property type="match status" value="1"/>
</dbReference>
<dbReference type="GO" id="GO:0046983">
    <property type="term" value="F:protein dimerization activity"/>
    <property type="evidence" value="ECO:0007669"/>
    <property type="project" value="InterPro"/>
</dbReference>
<evidence type="ECO:0000256" key="10">
    <source>
        <dbReference type="SAM" id="SignalP"/>
    </source>
</evidence>
<dbReference type="SUPFAM" id="SSF57850">
    <property type="entry name" value="RING/U-box"/>
    <property type="match status" value="1"/>
</dbReference>
<dbReference type="InterPro" id="IPR012337">
    <property type="entry name" value="RNaseH-like_sf"/>
</dbReference>
<dbReference type="Pfam" id="PF14372">
    <property type="entry name" value="hAT-like_RNase-H"/>
    <property type="match status" value="2"/>
</dbReference>
<accession>A0A0E0RF02</accession>
<dbReference type="SMART" id="SM00184">
    <property type="entry name" value="RING"/>
    <property type="match status" value="1"/>
</dbReference>
<evidence type="ECO:0000256" key="5">
    <source>
        <dbReference type="ARBA" id="ARBA00022833"/>
    </source>
</evidence>
<dbReference type="STRING" id="4529.A0A0E0RF02"/>
<evidence type="ECO:0000256" key="2">
    <source>
        <dbReference type="ARBA" id="ARBA00011738"/>
    </source>
</evidence>
<dbReference type="InterPro" id="IPR008906">
    <property type="entry name" value="HATC_C_dom"/>
</dbReference>
<dbReference type="SUPFAM" id="SSF53098">
    <property type="entry name" value="Ribonuclease H-like"/>
    <property type="match status" value="2"/>
</dbReference>
<dbReference type="Pfam" id="PF05699">
    <property type="entry name" value="Dimer_Tnp_hAT"/>
    <property type="match status" value="2"/>
</dbReference>
<keyword evidence="3" id="KW-0479">Metal-binding</keyword>
<comment type="subcellular location">
    <subcellularLocation>
        <location evidence="1">Nucleus</location>
    </subcellularLocation>
</comment>
<keyword evidence="5" id="KW-0862">Zinc</keyword>
<keyword evidence="14" id="KW-1185">Reference proteome</keyword>